<evidence type="ECO:0000313" key="2">
    <source>
        <dbReference type="Proteomes" id="UP001172680"/>
    </source>
</evidence>
<dbReference type="EMBL" id="JAPDRP010000036">
    <property type="protein sequence ID" value="KAJ9634086.1"/>
    <property type="molecule type" value="Genomic_DNA"/>
</dbReference>
<reference evidence="1" key="1">
    <citation type="submission" date="2022-10" db="EMBL/GenBank/DDBJ databases">
        <title>Culturing micro-colonial fungi from biological soil crusts in the Mojave desert and describing Neophaeococcomyces mojavensis, and introducing the new genera and species Taxawa tesnikishii.</title>
        <authorList>
            <person name="Kurbessoian T."/>
            <person name="Stajich J.E."/>
        </authorList>
    </citation>
    <scope>NUCLEOTIDE SEQUENCE</scope>
    <source>
        <strain evidence="1">JES_115</strain>
    </source>
</reference>
<gene>
    <name evidence="1" type="ORF">H2199_009117</name>
</gene>
<comment type="caution">
    <text evidence="1">The sequence shown here is derived from an EMBL/GenBank/DDBJ whole genome shotgun (WGS) entry which is preliminary data.</text>
</comment>
<protein>
    <submittedName>
        <fullName evidence="1">Uncharacterized protein</fullName>
    </submittedName>
</protein>
<keyword evidence="2" id="KW-1185">Reference proteome</keyword>
<dbReference type="Proteomes" id="UP001172680">
    <property type="component" value="Unassembled WGS sequence"/>
</dbReference>
<sequence>MAPARVSNKRKRISDRPAAKRQKTNKEDSSEPSTKAIIDENKTKYRVDWEPNPHTGKIYEPTWEPKAYVTKDLVEAWKELKKQTPKPGKRNQGARARASSRSSSVAQSNSSTPAEPRESRRRAPRRVIDSSPEVPRVRTRTKVPTESPLFEPQDAPGSTAEPSPAPLNQEHKVGISQPTDFDPDEYSKYSSSAIRASASSPHSSQFITPKPTQTVSGSNATSIFTPNAPTNLSARVIPDTLEVPGSSSFVLSTQQDSASKANGTSQVVPISSISTEESPLRSTIDEISAFESSARVPDSDPEPSSPALPDRSVDPVPESPSQTASSASSSPPPETPEKSQSQSRSEYVTAQQSQRLQEEADGGAVSIETGETEAQLQSKKKSSKAQTPVQEQNAGVNGTGPTLEESLAEPATGAAAHPEPTESHATTTDSSTQESQVDSEEPKGPVAPVDTRRPEADALLGDRTDLVTGGSGEGFGRKGDSIDAVSVLKQRDPDTVRERSGSPEKPVQEHTFSSSPLPPVPSQALDTFASNTPALTQTPSEMATPTKTRSGETPGSTPSNSGFRERSKQMRTTVRARHVAIARAEKENSLPVDTAPAAAGFEDFVSSECATRSPSIVPPNAGHTEIAPKGPEHEEPSRLLTLEDAAAEPVSGPPVIVEPEIVELEEPGQPEASSTRVILDEPPLGPMEYITPLPLEGPQGDQYRRTIAYYKDLVENSARSEWNGEDPPTKEVKHFITRIHNVATHVDLENQDALTQQGVRPESQAEWDQSCSVKFRFLGRFLDLLCKQDIHVVIFARQGRVLDLAETFLRGKHISYHRPDKMGMLEVNGAPGLLSVTLLPTKGEGSTVRPASLLVALDHTLDMRSPHAQSLRSHQADGRLAPVISLVAVNTAEHIKRCLSPEVKSLDRLRTVVICIAQLRLEAGKLPDDYPGPLRAAEELVRYITEKEAEWPLPAIGGFKDLVEFDEPPSQFSVPSSVPAGTQEISGAQKRPMVFEDSEPTKKMRMTPQAPDFINPNDLTRISDSVAAGPSPSQPSQPAQNSSSIAQPPSYPRPGVATSTDNSDLDIENDVPTLRALVISNRNRASDLEAELAALQYRFETLRTEHGSLKRGRDDAVLALATANTKNETQATTIAELKAERTELVQKLEETRKLLEGSSVPDVAQLAALDKEKRTAEERAAKWESRFLALEKERDFFSSTYQTASQAASELRSQNTDLEKSVTDLAKRASGETARLKQLGADQRAKKYEKEVERLKLMVRDLEELVRKKDEDLRAMKGRSGYGLGKVAYRGARA</sequence>
<organism evidence="1 2">
    <name type="scientific">Coniosporium tulheliwenetii</name>
    <dbReference type="NCBI Taxonomy" id="3383036"/>
    <lineage>
        <taxon>Eukaryota</taxon>
        <taxon>Fungi</taxon>
        <taxon>Dikarya</taxon>
        <taxon>Ascomycota</taxon>
        <taxon>Pezizomycotina</taxon>
        <taxon>Dothideomycetes</taxon>
        <taxon>Dothideomycetes incertae sedis</taxon>
        <taxon>Coniosporium</taxon>
    </lineage>
</organism>
<name>A0ACC2YFI5_9PEZI</name>
<proteinExistence type="predicted"/>
<accession>A0ACC2YFI5</accession>
<evidence type="ECO:0000313" key="1">
    <source>
        <dbReference type="EMBL" id="KAJ9634086.1"/>
    </source>
</evidence>